<accession>A0A9E8LSQ9</accession>
<keyword evidence="1" id="KW-1133">Transmembrane helix</keyword>
<proteinExistence type="predicted"/>
<keyword evidence="4" id="KW-1185">Reference proteome</keyword>
<feature type="domain" description="LiaI-LiaF-like transmembrane region" evidence="2">
    <location>
        <begin position="11"/>
        <end position="52"/>
    </location>
</feature>
<keyword evidence="1" id="KW-0472">Membrane</keyword>
<feature type="transmembrane region" description="Helical" evidence="1">
    <location>
        <begin position="69"/>
        <end position="94"/>
    </location>
</feature>
<evidence type="ECO:0000313" key="4">
    <source>
        <dbReference type="Proteomes" id="UP001164718"/>
    </source>
</evidence>
<evidence type="ECO:0000313" key="3">
    <source>
        <dbReference type="EMBL" id="WAA08841.1"/>
    </source>
</evidence>
<dbReference type="Proteomes" id="UP001164718">
    <property type="component" value="Chromosome"/>
</dbReference>
<evidence type="ECO:0000259" key="2">
    <source>
        <dbReference type="Pfam" id="PF18917"/>
    </source>
</evidence>
<dbReference type="Pfam" id="PF18917">
    <property type="entry name" value="LiaI-LiaF-like_TM1"/>
    <property type="match status" value="1"/>
</dbReference>
<feature type="transmembrane region" description="Helical" evidence="1">
    <location>
        <begin position="39"/>
        <end position="57"/>
    </location>
</feature>
<reference evidence="3" key="1">
    <citation type="submission" date="2022-09" db="EMBL/GenBank/DDBJ databases">
        <title>Complete Genomes of Fervidibacillus albus and Fervidibacillus halotolerans isolated from tidal flat sediments.</title>
        <authorList>
            <person name="Kwon K.K."/>
            <person name="Yang S.-H."/>
            <person name="Park M.J."/>
            <person name="Oh H.-M."/>
        </authorList>
    </citation>
    <scope>NUCLEOTIDE SEQUENCE</scope>
    <source>
        <strain evidence="3">MEBiC13591</strain>
    </source>
</reference>
<protein>
    <submittedName>
        <fullName evidence="3">DUF5668 domain-containing protein</fullName>
    </submittedName>
</protein>
<dbReference type="EMBL" id="CP106878">
    <property type="protein sequence ID" value="WAA08841.1"/>
    <property type="molecule type" value="Genomic_DNA"/>
</dbReference>
<sequence length="304" mass="34825">MRTWRVGTISMGIALLGLGICLLLSRMEKNDLVTVMKGWWPIIFIILGIEILVYVVLHRKSNSPIKYDLFSIFIVGMIGFVGVMILSLHSVGLLDKMEQFVFSNIRTVDLPTFSESVDDVERIVLETKEPLKIETTEEEKVVAFGTIRTVINDDSPIFQTANDYIQSKKIGDTLYVTVKEKPIIRYEYENQMDVTVFVPYDVPLEVNGNYQEITLRTRMMMSNWQFDQLSELNVVLSQNNDVTIIAEKVDRVNSESISWEIEPYDKDAPSDVDRPMKNVSYKSGKGTYHLFINDAESVEVVEQK</sequence>
<dbReference type="InterPro" id="IPR043726">
    <property type="entry name" value="LiaI-LiaF-like_TM1"/>
</dbReference>
<gene>
    <name evidence="3" type="ORF">OE104_09490</name>
</gene>
<name>A0A9E8LSQ9_9BACI</name>
<evidence type="ECO:0000256" key="1">
    <source>
        <dbReference type="SAM" id="Phobius"/>
    </source>
</evidence>
<keyword evidence="1" id="KW-0812">Transmembrane</keyword>
<dbReference type="KEGG" id="faf:OE104_09490"/>
<dbReference type="AlphaFoldDB" id="A0A9E8LSQ9"/>
<dbReference type="RefSeq" id="WP_275416623.1">
    <property type="nucleotide sequence ID" value="NZ_CP106878.1"/>
</dbReference>
<organism evidence="3 4">
    <name type="scientific">Fervidibacillus albus</name>
    <dbReference type="NCBI Taxonomy" id="2980026"/>
    <lineage>
        <taxon>Bacteria</taxon>
        <taxon>Bacillati</taxon>
        <taxon>Bacillota</taxon>
        <taxon>Bacilli</taxon>
        <taxon>Bacillales</taxon>
        <taxon>Bacillaceae</taxon>
        <taxon>Fervidibacillus</taxon>
    </lineage>
</organism>